<dbReference type="EMBL" id="MN094788">
    <property type="protein sequence ID" value="QDH83504.1"/>
    <property type="molecule type" value="Genomic_DNA"/>
</dbReference>
<evidence type="ECO:0000313" key="2">
    <source>
        <dbReference type="Proteomes" id="UP000320799"/>
    </source>
</evidence>
<proteinExistence type="predicted"/>
<sequence length="82" mass="9316">MLVTPTERLNHYSKVAVALQDASDALGKAIAMCSDSCGDSIHGTDWGTYRKMVTTKLRVEELHRKYRERAERALKKQHQQGK</sequence>
<dbReference type="Proteomes" id="UP000320799">
    <property type="component" value="Segment"/>
</dbReference>
<name>A0A514CSR2_9CAUD</name>
<accession>A0A514CSR2</accession>
<dbReference type="KEGG" id="vg:56135961"/>
<organism evidence="1 2">
    <name type="scientific">Achromobacter phage Motura</name>
    <dbReference type="NCBI Taxonomy" id="2591403"/>
    <lineage>
        <taxon>Viruses</taxon>
        <taxon>Duplodnaviria</taxon>
        <taxon>Heunggongvirae</taxon>
        <taxon>Uroviricota</taxon>
        <taxon>Caudoviricetes</taxon>
        <taxon>Moturavirus</taxon>
        <taxon>Moturavirus motura</taxon>
    </lineage>
</organism>
<protein>
    <submittedName>
        <fullName evidence="1">Uncharacterized protein</fullName>
    </submittedName>
</protein>
<reference evidence="1 2" key="1">
    <citation type="submission" date="2019-06" db="EMBL/GenBank/DDBJ databases">
        <authorList>
            <person name="Kincaid V.D."/>
            <person name="Fuller A."/>
            <person name="Hodges K."/>
            <person name="Bansal M."/>
            <person name="Essig J."/>
            <person name="Johnson A."/>
        </authorList>
    </citation>
    <scope>NUCLEOTIDE SEQUENCE [LARGE SCALE GENOMIC DNA]</scope>
</reference>
<evidence type="ECO:0000313" key="1">
    <source>
        <dbReference type="EMBL" id="QDH83504.1"/>
    </source>
</evidence>
<dbReference type="GeneID" id="56135961"/>
<dbReference type="RefSeq" id="YP_009903685.1">
    <property type="nucleotide sequence ID" value="NC_049849.1"/>
</dbReference>
<keyword evidence="2" id="KW-1185">Reference proteome</keyword>